<dbReference type="EMBL" id="BAQD01000022">
    <property type="protein sequence ID" value="GBQ07304.1"/>
    <property type="molecule type" value="Genomic_DNA"/>
</dbReference>
<name>A0ABQ0NZY1_9PROT</name>
<dbReference type="InterPro" id="IPR006528">
    <property type="entry name" value="Phage_head_morphogenesis_dom"/>
</dbReference>
<evidence type="ECO:0000259" key="2">
    <source>
        <dbReference type="Pfam" id="PF04233"/>
    </source>
</evidence>
<dbReference type="Pfam" id="PF04233">
    <property type="entry name" value="Phage_Mu_F"/>
    <property type="match status" value="1"/>
</dbReference>
<organism evidence="3 4">
    <name type="scientific">Saccharibacter floricola DSM 15669</name>
    <dbReference type="NCBI Taxonomy" id="1123227"/>
    <lineage>
        <taxon>Bacteria</taxon>
        <taxon>Pseudomonadati</taxon>
        <taxon>Pseudomonadota</taxon>
        <taxon>Alphaproteobacteria</taxon>
        <taxon>Acetobacterales</taxon>
        <taxon>Acetobacteraceae</taxon>
        <taxon>Saccharibacter</taxon>
    </lineage>
</organism>
<feature type="region of interest" description="Disordered" evidence="1">
    <location>
        <begin position="265"/>
        <end position="286"/>
    </location>
</feature>
<evidence type="ECO:0000256" key="1">
    <source>
        <dbReference type="SAM" id="MobiDB-lite"/>
    </source>
</evidence>
<protein>
    <recommendedName>
        <fullName evidence="2">Phage head morphogenesis domain-containing protein</fullName>
    </recommendedName>
</protein>
<evidence type="ECO:0000313" key="4">
    <source>
        <dbReference type="Proteomes" id="UP001062901"/>
    </source>
</evidence>
<dbReference type="Proteomes" id="UP001062901">
    <property type="component" value="Unassembled WGS sequence"/>
</dbReference>
<proteinExistence type="predicted"/>
<keyword evidence="4" id="KW-1185">Reference proteome</keyword>
<comment type="caution">
    <text evidence="3">The sequence shown here is derived from an EMBL/GenBank/DDBJ whole genome shotgun (WGS) entry which is preliminary data.</text>
</comment>
<evidence type="ECO:0000313" key="3">
    <source>
        <dbReference type="EMBL" id="GBQ07304.1"/>
    </source>
</evidence>
<feature type="domain" description="Phage head morphogenesis" evidence="2">
    <location>
        <begin position="148"/>
        <end position="257"/>
    </location>
</feature>
<sequence length="423" mass="47570">MARLIAPGRAKRLGKGRVNAGLEVTYRKHLTVLIQRMHRDTLQTVRSHYRRAEPDIALDANPLTALRKALGQLRIKWLHLFRDQAEALAELVVRKGLQDTDADLKRRLKRAGFGITFKPSADLQRRLSLATQENVQLITSIGEQYQQGVASLVTDAVMAGGDLGTLTQKLQSRYGVSERKATTIARDQTHKINQSVERQRCGELGLKEAYWRHVGGGRFSRDDHRRADGRRYLVAEGCPISGEHIQPGQLVNCRCRAEYIIPGYNDAPPRPMARDSAGNPDQPRDEHGRFIAIGSERFYHDYAKKRAQELDPSDKGKVLTRAGRALQKHGGRPGSVFARPTGSPQAINAQGQHLIEEILDDPDLLVFHKNQGRYGKSFHAFTKDGTDRGASFYPEHNMIGLLEPLRDGELEDYLRKYSHGKKQ</sequence>
<accession>A0ABQ0NZY1</accession>
<gene>
    <name evidence="3" type="ORF">AA15669_1325</name>
</gene>
<reference evidence="3" key="1">
    <citation type="submission" date="2013-04" db="EMBL/GenBank/DDBJ databases">
        <title>The genome sequencing project of 58 acetic acid bacteria.</title>
        <authorList>
            <person name="Okamoto-Kainuma A."/>
            <person name="Ishikawa M."/>
            <person name="Umino S."/>
            <person name="Koizumi Y."/>
            <person name="Shiwa Y."/>
            <person name="Yoshikawa H."/>
            <person name="Matsutani M."/>
            <person name="Matsushita K."/>
        </authorList>
    </citation>
    <scope>NUCLEOTIDE SEQUENCE</scope>
    <source>
        <strain evidence="3">DSM 15669</strain>
    </source>
</reference>
<dbReference type="RefSeq" id="WP_018979442.1">
    <property type="nucleotide sequence ID" value="NZ_BAQD01000022.1"/>
</dbReference>